<dbReference type="Pfam" id="PF12867">
    <property type="entry name" value="DinB_2"/>
    <property type="match status" value="1"/>
</dbReference>
<name>A0ABU7IA31_9SPHI</name>
<dbReference type="RefSeq" id="WP_330108637.1">
    <property type="nucleotide sequence ID" value="NZ_JAZDQT010000002.1"/>
</dbReference>
<comment type="caution">
    <text evidence="2">The sequence shown here is derived from an EMBL/GenBank/DDBJ whole genome shotgun (WGS) entry which is preliminary data.</text>
</comment>
<accession>A0ABU7IA31</accession>
<dbReference type="Gene3D" id="1.20.120.450">
    <property type="entry name" value="dinb family like domain"/>
    <property type="match status" value="1"/>
</dbReference>
<evidence type="ECO:0000313" key="3">
    <source>
        <dbReference type="Proteomes" id="UP001336835"/>
    </source>
</evidence>
<feature type="domain" description="DinB-like" evidence="1">
    <location>
        <begin position="26"/>
        <end position="177"/>
    </location>
</feature>
<dbReference type="InterPro" id="IPR024775">
    <property type="entry name" value="DinB-like"/>
</dbReference>
<proteinExistence type="predicted"/>
<gene>
    <name evidence="2" type="ORF">VRU48_14515</name>
</gene>
<dbReference type="Proteomes" id="UP001336835">
    <property type="component" value="Unassembled WGS sequence"/>
</dbReference>
<organism evidence="2 3">
    <name type="scientific">Pedobacter albus</name>
    <dbReference type="NCBI Taxonomy" id="3113905"/>
    <lineage>
        <taxon>Bacteria</taxon>
        <taxon>Pseudomonadati</taxon>
        <taxon>Bacteroidota</taxon>
        <taxon>Sphingobacteriia</taxon>
        <taxon>Sphingobacteriales</taxon>
        <taxon>Sphingobacteriaceae</taxon>
        <taxon>Pedobacter</taxon>
    </lineage>
</organism>
<sequence>MKINNTQLISELLGITNRLIVVAKDFKTLDLAQLTFKRNPSEWSILECLEHLNLYGDFYLPAIEIKMLAHKQTTTGSYTPGVLGNYFVKLVRVKEKQKKMSTTSDKNPAKQSRQLSPTVIDRFLRQQERLKILLERAQDLDLGKIRTPVSISSLIRLKLGDTLRFVVYHNERHVGQAERMLSLQFSVNSLTIKQLANHPMN</sequence>
<reference evidence="2 3" key="1">
    <citation type="submission" date="2024-01" db="EMBL/GenBank/DDBJ databases">
        <title>Pedobacter sp. nov., isolated from fresh soil.</title>
        <authorList>
            <person name="Le N.T.T."/>
        </authorList>
    </citation>
    <scope>NUCLEOTIDE SEQUENCE [LARGE SCALE GENOMIC DNA]</scope>
    <source>
        <strain evidence="2 3">KR3-3</strain>
    </source>
</reference>
<dbReference type="InterPro" id="IPR034660">
    <property type="entry name" value="DinB/YfiT-like"/>
</dbReference>
<evidence type="ECO:0000259" key="1">
    <source>
        <dbReference type="Pfam" id="PF12867"/>
    </source>
</evidence>
<keyword evidence="3" id="KW-1185">Reference proteome</keyword>
<evidence type="ECO:0000313" key="2">
    <source>
        <dbReference type="EMBL" id="MEE1946335.1"/>
    </source>
</evidence>
<protein>
    <submittedName>
        <fullName evidence="2">DinB family protein</fullName>
    </submittedName>
</protein>
<dbReference type="SUPFAM" id="SSF109854">
    <property type="entry name" value="DinB/YfiT-like putative metalloenzymes"/>
    <property type="match status" value="1"/>
</dbReference>
<dbReference type="EMBL" id="JAZDQT010000002">
    <property type="protein sequence ID" value="MEE1946335.1"/>
    <property type="molecule type" value="Genomic_DNA"/>
</dbReference>